<dbReference type="VEuPathDB" id="TrichDB:TVAGG3_0262390"/>
<reference evidence="2" key="2">
    <citation type="journal article" date="2007" name="Science">
        <title>Draft genome sequence of the sexually transmitted pathogen Trichomonas vaginalis.</title>
        <authorList>
            <person name="Carlton J.M."/>
            <person name="Hirt R.P."/>
            <person name="Silva J.C."/>
            <person name="Delcher A.L."/>
            <person name="Schatz M."/>
            <person name="Zhao Q."/>
            <person name="Wortman J.R."/>
            <person name="Bidwell S.L."/>
            <person name="Alsmark U.C.M."/>
            <person name="Besteiro S."/>
            <person name="Sicheritz-Ponten T."/>
            <person name="Noel C.J."/>
            <person name="Dacks J.B."/>
            <person name="Foster P.G."/>
            <person name="Simillion C."/>
            <person name="Van de Peer Y."/>
            <person name="Miranda-Saavedra D."/>
            <person name="Barton G.J."/>
            <person name="Westrop G.D."/>
            <person name="Mueller S."/>
            <person name="Dessi D."/>
            <person name="Fiori P.L."/>
            <person name="Ren Q."/>
            <person name="Paulsen I."/>
            <person name="Zhang H."/>
            <person name="Bastida-Corcuera F.D."/>
            <person name="Simoes-Barbosa A."/>
            <person name="Brown M.T."/>
            <person name="Hayes R.D."/>
            <person name="Mukherjee M."/>
            <person name="Okumura C.Y."/>
            <person name="Schneider R."/>
            <person name="Smith A.J."/>
            <person name="Vanacova S."/>
            <person name="Villalvazo M."/>
            <person name="Haas B.J."/>
            <person name="Pertea M."/>
            <person name="Feldblyum T.V."/>
            <person name="Utterback T.R."/>
            <person name="Shu C.L."/>
            <person name="Osoegawa K."/>
            <person name="de Jong P.J."/>
            <person name="Hrdy I."/>
            <person name="Horvathova L."/>
            <person name="Zubacova Z."/>
            <person name="Dolezal P."/>
            <person name="Malik S.B."/>
            <person name="Logsdon J.M. Jr."/>
            <person name="Henze K."/>
            <person name="Gupta A."/>
            <person name="Wang C.C."/>
            <person name="Dunne R.L."/>
            <person name="Upcroft J.A."/>
            <person name="Upcroft P."/>
            <person name="White O."/>
            <person name="Salzberg S.L."/>
            <person name="Tang P."/>
            <person name="Chiu C.-H."/>
            <person name="Lee Y.-S."/>
            <person name="Embley T.M."/>
            <person name="Coombs G.H."/>
            <person name="Mottram J.C."/>
            <person name="Tachezy J."/>
            <person name="Fraser-Liggett C.M."/>
            <person name="Johnson P.J."/>
        </authorList>
    </citation>
    <scope>NUCLEOTIDE SEQUENCE [LARGE SCALE GENOMIC DNA]</scope>
    <source>
        <strain evidence="2">G3</strain>
    </source>
</reference>
<dbReference type="InterPro" id="IPR027417">
    <property type="entry name" value="P-loop_NTPase"/>
</dbReference>
<reference evidence="2" key="1">
    <citation type="submission" date="2006-10" db="EMBL/GenBank/DDBJ databases">
        <authorList>
            <person name="Amadeo P."/>
            <person name="Zhao Q."/>
            <person name="Wortman J."/>
            <person name="Fraser-Liggett C."/>
            <person name="Carlton J."/>
        </authorList>
    </citation>
    <scope>NUCLEOTIDE SEQUENCE</scope>
    <source>
        <strain evidence="2">G3</strain>
    </source>
</reference>
<dbReference type="GO" id="GO:0003924">
    <property type="term" value="F:GTPase activity"/>
    <property type="evidence" value="ECO:0000318"/>
    <property type="project" value="GO_Central"/>
</dbReference>
<dbReference type="InterPro" id="IPR001806">
    <property type="entry name" value="Small_GTPase"/>
</dbReference>
<dbReference type="SMART" id="SM00173">
    <property type="entry name" value="RAS"/>
    <property type="match status" value="1"/>
</dbReference>
<dbReference type="InParanoid" id="A2DC81"/>
<accession>A2DC81</accession>
<gene>
    <name evidence="2" type="ORF">TVAG_457580</name>
</gene>
<dbReference type="SMART" id="SM00175">
    <property type="entry name" value="RAB"/>
    <property type="match status" value="1"/>
</dbReference>
<dbReference type="SMART" id="SM00174">
    <property type="entry name" value="RHO"/>
    <property type="match status" value="1"/>
</dbReference>
<dbReference type="PRINTS" id="PR00449">
    <property type="entry name" value="RASTRNSFRMNG"/>
</dbReference>
<dbReference type="Proteomes" id="UP000001542">
    <property type="component" value="Unassembled WGS sequence"/>
</dbReference>
<dbReference type="KEGG" id="tva:5467676"/>
<dbReference type="GO" id="GO:0016192">
    <property type="term" value="P:vesicle-mediated transport"/>
    <property type="evidence" value="ECO:0000318"/>
    <property type="project" value="GO_Central"/>
</dbReference>
<dbReference type="SUPFAM" id="SSF52540">
    <property type="entry name" value="P-loop containing nucleoside triphosphate hydrolases"/>
    <property type="match status" value="1"/>
</dbReference>
<evidence type="ECO:0000313" key="3">
    <source>
        <dbReference type="Proteomes" id="UP000001542"/>
    </source>
</evidence>
<keyword evidence="1" id="KW-0547">Nucleotide-binding</keyword>
<dbReference type="eggNOG" id="KOG0094">
    <property type="taxonomic scope" value="Eukaryota"/>
</dbReference>
<dbReference type="Pfam" id="PF00071">
    <property type="entry name" value="Ras"/>
    <property type="match status" value="1"/>
</dbReference>
<dbReference type="Gene3D" id="3.40.50.300">
    <property type="entry name" value="P-loop containing nucleotide triphosphate hydrolases"/>
    <property type="match status" value="1"/>
</dbReference>
<dbReference type="InterPro" id="IPR005225">
    <property type="entry name" value="Small_GTP-bd"/>
</dbReference>
<dbReference type="PANTHER" id="PTHR47978">
    <property type="match status" value="1"/>
</dbReference>
<dbReference type="RefSeq" id="XP_001583108.1">
    <property type="nucleotide sequence ID" value="XM_001583058.1"/>
</dbReference>
<dbReference type="PROSITE" id="PS51419">
    <property type="entry name" value="RAB"/>
    <property type="match status" value="1"/>
</dbReference>
<evidence type="ECO:0000313" key="2">
    <source>
        <dbReference type="EMBL" id="EAY22122.1"/>
    </source>
</evidence>
<dbReference type="SMR" id="A2DC81"/>
<organism evidence="2 3">
    <name type="scientific">Trichomonas vaginalis (strain ATCC PRA-98 / G3)</name>
    <dbReference type="NCBI Taxonomy" id="412133"/>
    <lineage>
        <taxon>Eukaryota</taxon>
        <taxon>Metamonada</taxon>
        <taxon>Parabasalia</taxon>
        <taxon>Trichomonadida</taxon>
        <taxon>Trichomonadidae</taxon>
        <taxon>Trichomonas</taxon>
    </lineage>
</organism>
<keyword evidence="3" id="KW-1185">Reference proteome</keyword>
<dbReference type="EMBL" id="DS113186">
    <property type="protein sequence ID" value="EAY22122.1"/>
    <property type="molecule type" value="Genomic_DNA"/>
</dbReference>
<dbReference type="AlphaFoldDB" id="A2DC81"/>
<dbReference type="OMA" id="GRYAGHS"/>
<sequence>MESPKPKVVFIGDPNVGKNTLFQYIQKIGCEDKTSGIIGTTHFTLYFNQGDQQFDVEFWNAASNSYFSAIIPTYLHNASYVFVIFDTSNRDSFNNLNKWFEYIQQYALSTTKIFLIGNKTDKNNEISNEDVQNFAKNRVHFDYTEVSASSGSNVQLLLETLKKSVFSNPEFKSNTVNIHDRKINNAQRAASCRIN</sequence>
<dbReference type="NCBIfam" id="TIGR00231">
    <property type="entry name" value="small_GTP"/>
    <property type="match status" value="1"/>
</dbReference>
<protein>
    <submittedName>
        <fullName evidence="2">Small GTP-binding protein, putative</fullName>
    </submittedName>
</protein>
<dbReference type="CDD" id="cd00154">
    <property type="entry name" value="Rab"/>
    <property type="match status" value="1"/>
</dbReference>
<name>A2DC81_TRIV3</name>
<proteinExistence type="predicted"/>
<dbReference type="VEuPathDB" id="TrichDB:TVAG_457580"/>
<evidence type="ECO:0000256" key="1">
    <source>
        <dbReference type="ARBA" id="ARBA00022741"/>
    </source>
</evidence>
<dbReference type="GO" id="GO:0005525">
    <property type="term" value="F:GTP binding"/>
    <property type="evidence" value="ECO:0000318"/>
    <property type="project" value="GO_Central"/>
</dbReference>
<dbReference type="STRING" id="5722.A2DC81"/>